<reference evidence="4" key="1">
    <citation type="submission" date="2012-12" db="EMBL/GenBank/DDBJ databases">
        <authorList>
            <person name="Hellsten U."/>
            <person name="Grimwood J."/>
            <person name="Chapman J.A."/>
            <person name="Shapiro H."/>
            <person name="Aerts A."/>
            <person name="Otillar R.P."/>
            <person name="Terry A.Y."/>
            <person name="Boore J.L."/>
            <person name="Simakov O."/>
            <person name="Marletaz F."/>
            <person name="Cho S.-J."/>
            <person name="Edsinger-Gonzales E."/>
            <person name="Havlak P."/>
            <person name="Kuo D.-H."/>
            <person name="Larsson T."/>
            <person name="Lv J."/>
            <person name="Arendt D."/>
            <person name="Savage R."/>
            <person name="Osoegawa K."/>
            <person name="de Jong P."/>
            <person name="Lindberg D.R."/>
            <person name="Seaver E.C."/>
            <person name="Weisblat D.A."/>
            <person name="Putnam N.H."/>
            <person name="Grigoriev I.V."/>
            <person name="Rokhsar D.S."/>
        </authorList>
    </citation>
    <scope>NUCLEOTIDE SEQUENCE</scope>
    <source>
        <strain evidence="4">I ESC-2004</strain>
    </source>
</reference>
<dbReference type="AlphaFoldDB" id="R7TBK3"/>
<dbReference type="EMBL" id="AMQN01014119">
    <property type="status" value="NOT_ANNOTATED_CDS"/>
    <property type="molecule type" value="Genomic_DNA"/>
</dbReference>
<evidence type="ECO:0000256" key="1">
    <source>
        <dbReference type="SAM" id="MobiDB-lite"/>
    </source>
</evidence>
<keyword evidence="4" id="KW-1185">Reference proteome</keyword>
<evidence type="ECO:0000313" key="3">
    <source>
        <dbReference type="EnsemblMetazoa" id="CapteP210963"/>
    </source>
</evidence>
<dbReference type="EMBL" id="KB310753">
    <property type="protein sequence ID" value="ELT90847.1"/>
    <property type="molecule type" value="Genomic_DNA"/>
</dbReference>
<dbReference type="EnsemblMetazoa" id="CapteT210963">
    <property type="protein sequence ID" value="CapteP210963"/>
    <property type="gene ID" value="CapteG210963"/>
</dbReference>
<reference evidence="2 4" key="2">
    <citation type="journal article" date="2013" name="Nature">
        <title>Insights into bilaterian evolution from three spiralian genomes.</title>
        <authorList>
            <person name="Simakov O."/>
            <person name="Marletaz F."/>
            <person name="Cho S.J."/>
            <person name="Edsinger-Gonzales E."/>
            <person name="Havlak P."/>
            <person name="Hellsten U."/>
            <person name="Kuo D.H."/>
            <person name="Larsson T."/>
            <person name="Lv J."/>
            <person name="Arendt D."/>
            <person name="Savage R."/>
            <person name="Osoegawa K."/>
            <person name="de Jong P."/>
            <person name="Grimwood J."/>
            <person name="Chapman J.A."/>
            <person name="Shapiro H."/>
            <person name="Aerts A."/>
            <person name="Otillar R.P."/>
            <person name="Terry A.Y."/>
            <person name="Boore J.L."/>
            <person name="Grigoriev I.V."/>
            <person name="Lindberg D.R."/>
            <person name="Seaver E.C."/>
            <person name="Weisblat D.A."/>
            <person name="Putnam N.H."/>
            <person name="Rokhsar D.S."/>
        </authorList>
    </citation>
    <scope>NUCLEOTIDE SEQUENCE</scope>
    <source>
        <strain evidence="2 4">I ESC-2004</strain>
    </source>
</reference>
<dbReference type="OrthoDB" id="9972253at2759"/>
<evidence type="ECO:0000313" key="4">
    <source>
        <dbReference type="Proteomes" id="UP000014760"/>
    </source>
</evidence>
<dbReference type="Proteomes" id="UP000014760">
    <property type="component" value="Unassembled WGS sequence"/>
</dbReference>
<gene>
    <name evidence="2" type="ORF">CAPTEDRAFT_210963</name>
</gene>
<accession>R7TBK3</accession>
<organism evidence="2">
    <name type="scientific">Capitella teleta</name>
    <name type="common">Polychaete worm</name>
    <dbReference type="NCBI Taxonomy" id="283909"/>
    <lineage>
        <taxon>Eukaryota</taxon>
        <taxon>Metazoa</taxon>
        <taxon>Spiralia</taxon>
        <taxon>Lophotrochozoa</taxon>
        <taxon>Annelida</taxon>
        <taxon>Polychaeta</taxon>
        <taxon>Sedentaria</taxon>
        <taxon>Scolecida</taxon>
        <taxon>Capitellidae</taxon>
        <taxon>Capitella</taxon>
    </lineage>
</organism>
<dbReference type="HOGENOM" id="CLU_886593_0_0_1"/>
<sequence length="302" mass="34817">MATGHLNPGYRGIENSTGRYRGGLRADTDEDVRLGGGTQDEEYVDLNAIKSRARDVWLRPDCSYTTYGNHYRNKIIDVDEPTKARPTSAQRKNKPHPPLVFLSTRLHYVPGYHNPDAELGKDLYRVDASVPYAEHQRRMELKSKYIGRPSTSAVNQYKRQEDLDHFDDPVERQAAEAWIKLANDPDKEDLVKNRYYRIPGPVASPTYRPQTVPSLHRYMKQAGAAEAAQLNQISKRVHQRSLEGHDVGMRKYADIERTRDVRYTHRSKRGDYLMHPQWPPSMKQHRLNGLSSVDVPYIPGRR</sequence>
<reference evidence="3" key="3">
    <citation type="submission" date="2015-06" db="UniProtKB">
        <authorList>
            <consortium name="EnsemblMetazoa"/>
        </authorList>
    </citation>
    <scope>IDENTIFICATION</scope>
</reference>
<evidence type="ECO:0000313" key="2">
    <source>
        <dbReference type="EMBL" id="ELT90847.1"/>
    </source>
</evidence>
<proteinExistence type="predicted"/>
<feature type="region of interest" description="Disordered" evidence="1">
    <location>
        <begin position="1"/>
        <end position="24"/>
    </location>
</feature>
<protein>
    <submittedName>
        <fullName evidence="2 3">Uncharacterized protein</fullName>
    </submittedName>
</protein>
<name>R7TBK3_CAPTE</name>
<dbReference type="OMA" id="NRLHYIE"/>